<organism evidence="1 2">
    <name type="scientific">Favolaschia claudopus</name>
    <dbReference type="NCBI Taxonomy" id="2862362"/>
    <lineage>
        <taxon>Eukaryota</taxon>
        <taxon>Fungi</taxon>
        <taxon>Dikarya</taxon>
        <taxon>Basidiomycota</taxon>
        <taxon>Agaricomycotina</taxon>
        <taxon>Agaricomycetes</taxon>
        <taxon>Agaricomycetidae</taxon>
        <taxon>Agaricales</taxon>
        <taxon>Marasmiineae</taxon>
        <taxon>Mycenaceae</taxon>
        <taxon>Favolaschia</taxon>
    </lineage>
</organism>
<protein>
    <submittedName>
        <fullName evidence="1">Uncharacterized protein</fullName>
    </submittedName>
</protein>
<comment type="caution">
    <text evidence="1">The sequence shown here is derived from an EMBL/GenBank/DDBJ whole genome shotgun (WGS) entry which is preliminary data.</text>
</comment>
<reference evidence="1 2" key="1">
    <citation type="journal article" date="2024" name="J Genomics">
        <title>Draft genome sequencing and assembly of Favolaschia claudopus CIRM-BRFM 2984 isolated from oak limbs.</title>
        <authorList>
            <person name="Navarro D."/>
            <person name="Drula E."/>
            <person name="Chaduli D."/>
            <person name="Cazenave R."/>
            <person name="Ahrendt S."/>
            <person name="Wang J."/>
            <person name="Lipzen A."/>
            <person name="Daum C."/>
            <person name="Barry K."/>
            <person name="Grigoriev I.V."/>
            <person name="Favel A."/>
            <person name="Rosso M.N."/>
            <person name="Martin F."/>
        </authorList>
    </citation>
    <scope>NUCLEOTIDE SEQUENCE [LARGE SCALE GENOMIC DNA]</scope>
    <source>
        <strain evidence="1 2">CIRM-BRFM 2984</strain>
    </source>
</reference>
<dbReference type="Gene3D" id="1.20.930.20">
    <property type="entry name" value="Adaptor protein Cbl, N-terminal domain"/>
    <property type="match status" value="1"/>
</dbReference>
<keyword evidence="2" id="KW-1185">Reference proteome</keyword>
<dbReference type="InterPro" id="IPR036537">
    <property type="entry name" value="Adaptor_Cbl_N_dom_sf"/>
</dbReference>
<evidence type="ECO:0000313" key="1">
    <source>
        <dbReference type="EMBL" id="KAK7026297.1"/>
    </source>
</evidence>
<evidence type="ECO:0000313" key="2">
    <source>
        <dbReference type="Proteomes" id="UP001362999"/>
    </source>
</evidence>
<accession>A0AAW0BK50</accession>
<dbReference type="GO" id="GO:0007166">
    <property type="term" value="P:cell surface receptor signaling pathway"/>
    <property type="evidence" value="ECO:0007669"/>
    <property type="project" value="InterPro"/>
</dbReference>
<dbReference type="CDD" id="cd21037">
    <property type="entry name" value="MLKL_NTD"/>
    <property type="match status" value="1"/>
</dbReference>
<dbReference type="InterPro" id="IPR059179">
    <property type="entry name" value="MLKL-like_MCAfunc"/>
</dbReference>
<dbReference type="EMBL" id="JAWWNJ010000032">
    <property type="protein sequence ID" value="KAK7026297.1"/>
    <property type="molecule type" value="Genomic_DNA"/>
</dbReference>
<sequence length="229" mass="25423">MRLPFSPVGRKPPFPTVKIKSLKLFPSILLPGPRSDQVLDAALLSIHVLAESADAFPPLKSVVGGVRAICDIAQRAKYCKDDATDIAMRTAGILDMIADAVPDGSDISQPMSESIQRFTVLLAAIRSDVETITLTGPTSRVFHVMRHERKIRQIQARLDSAYRDFLAAATLRTELSTQLITARQETMFRNQSGLQIELSKAAEMRPSFTQRELQTTAGRTLFYSRLSFF</sequence>
<name>A0AAW0BK50_9AGAR</name>
<dbReference type="AlphaFoldDB" id="A0AAW0BK50"/>
<proteinExistence type="predicted"/>
<gene>
    <name evidence="1" type="ORF">R3P38DRAFT_1037498</name>
</gene>
<dbReference type="Proteomes" id="UP001362999">
    <property type="component" value="Unassembled WGS sequence"/>
</dbReference>